<evidence type="ECO:0000313" key="1">
    <source>
        <dbReference type="EMBL" id="KTS94535.1"/>
    </source>
</evidence>
<dbReference type="Proteomes" id="UP000072520">
    <property type="component" value="Unassembled WGS sequence"/>
</dbReference>
<dbReference type="AlphaFoldDB" id="A0AB34VBU7"/>
<sequence length="64" mass="7177">MKKGCWHSVKVLLIATGQTAQPVCHFASKLCSDNAFYHLTFGRLAQYSASPLAHKLQQCWREVA</sequence>
<comment type="caution">
    <text evidence="1">The sequence shown here is derived from an EMBL/GenBank/DDBJ whole genome shotgun (WGS) entry which is preliminary data.</text>
</comment>
<reference evidence="1 2" key="1">
    <citation type="journal article" date="2016" name="Front. Microbiol.">
        <title>Genomic Resource of Rice Seed Associated Bacteria.</title>
        <authorList>
            <person name="Midha S."/>
            <person name="Bansal K."/>
            <person name="Sharma S."/>
            <person name="Kumar N."/>
            <person name="Patil P.P."/>
            <person name="Chaudhry V."/>
            <person name="Patil P.B."/>
        </authorList>
    </citation>
    <scope>NUCLEOTIDE SEQUENCE [LARGE SCALE GENOMIC DNA]</scope>
    <source>
        <strain evidence="1 2">RSA13</strain>
    </source>
</reference>
<evidence type="ECO:0000313" key="2">
    <source>
        <dbReference type="Proteomes" id="UP000072520"/>
    </source>
</evidence>
<gene>
    <name evidence="1" type="ORF">RSA13_17735</name>
</gene>
<dbReference type="EMBL" id="LDSI01000027">
    <property type="protein sequence ID" value="KTS94535.1"/>
    <property type="molecule type" value="Genomic_DNA"/>
</dbReference>
<organism evidence="1 2">
    <name type="scientific">Pantoea stewartii</name>
    <dbReference type="NCBI Taxonomy" id="66269"/>
    <lineage>
        <taxon>Bacteria</taxon>
        <taxon>Pseudomonadati</taxon>
        <taxon>Pseudomonadota</taxon>
        <taxon>Gammaproteobacteria</taxon>
        <taxon>Enterobacterales</taxon>
        <taxon>Erwiniaceae</taxon>
        <taxon>Pantoea</taxon>
    </lineage>
</organism>
<name>A0AB34VBU7_9GAMM</name>
<accession>A0AB34VBU7</accession>
<protein>
    <submittedName>
        <fullName evidence="1">Uncharacterized protein</fullName>
    </submittedName>
</protein>
<proteinExistence type="predicted"/>